<keyword evidence="3" id="KW-1185">Reference proteome</keyword>
<gene>
    <name evidence="2" type="ORF">RR46_07384</name>
</gene>
<dbReference type="SUPFAM" id="SSF48371">
    <property type="entry name" value="ARM repeat"/>
    <property type="match status" value="1"/>
</dbReference>
<name>A0A194PWD4_PAPXU</name>
<accession>A0A194PWD4</accession>
<dbReference type="PANTHER" id="PTHR46345">
    <property type="entry name" value="INVERTED FORMIN-2"/>
    <property type="match status" value="1"/>
</dbReference>
<dbReference type="InterPro" id="IPR011989">
    <property type="entry name" value="ARM-like"/>
</dbReference>
<dbReference type="Proteomes" id="UP000053268">
    <property type="component" value="Unassembled WGS sequence"/>
</dbReference>
<dbReference type="InterPro" id="IPR016024">
    <property type="entry name" value="ARM-type_fold"/>
</dbReference>
<protein>
    <submittedName>
        <fullName evidence="2">Inverted formin-2</fullName>
    </submittedName>
</protein>
<dbReference type="InterPro" id="IPR010472">
    <property type="entry name" value="FH3_dom"/>
</dbReference>
<dbReference type="Pfam" id="PF06367">
    <property type="entry name" value="Drf_FH3"/>
    <property type="match status" value="1"/>
</dbReference>
<proteinExistence type="predicted"/>
<dbReference type="GO" id="GO:0003779">
    <property type="term" value="F:actin binding"/>
    <property type="evidence" value="ECO:0007669"/>
    <property type="project" value="InterPro"/>
</dbReference>
<reference evidence="2 3" key="1">
    <citation type="journal article" date="2015" name="Nat. Commun.">
        <title>Outbred genome sequencing and CRISPR/Cas9 gene editing in butterflies.</title>
        <authorList>
            <person name="Li X."/>
            <person name="Fan D."/>
            <person name="Zhang W."/>
            <person name="Liu G."/>
            <person name="Zhang L."/>
            <person name="Zhao L."/>
            <person name="Fang X."/>
            <person name="Chen L."/>
            <person name="Dong Y."/>
            <person name="Chen Y."/>
            <person name="Ding Y."/>
            <person name="Zhao R."/>
            <person name="Feng M."/>
            <person name="Zhu Y."/>
            <person name="Feng Y."/>
            <person name="Jiang X."/>
            <person name="Zhu D."/>
            <person name="Xiang H."/>
            <person name="Feng X."/>
            <person name="Li S."/>
            <person name="Wang J."/>
            <person name="Zhang G."/>
            <person name="Kronforst M.R."/>
            <person name="Wang W."/>
        </authorList>
    </citation>
    <scope>NUCLEOTIDE SEQUENCE [LARGE SCALE GENOMIC DNA]</scope>
    <source>
        <strain evidence="2">Ya'a_city_454_Px</strain>
        <tissue evidence="2">Whole body</tissue>
    </source>
</reference>
<dbReference type="PANTHER" id="PTHR46345:SF8">
    <property type="entry name" value="FORMIN 3, ISOFORM B"/>
    <property type="match status" value="1"/>
</dbReference>
<evidence type="ECO:0000313" key="3">
    <source>
        <dbReference type="Proteomes" id="UP000053268"/>
    </source>
</evidence>
<organism evidence="2 3">
    <name type="scientific">Papilio xuthus</name>
    <name type="common">Asian swallowtail butterfly</name>
    <dbReference type="NCBI Taxonomy" id="66420"/>
    <lineage>
        <taxon>Eukaryota</taxon>
        <taxon>Metazoa</taxon>
        <taxon>Ecdysozoa</taxon>
        <taxon>Arthropoda</taxon>
        <taxon>Hexapoda</taxon>
        <taxon>Insecta</taxon>
        <taxon>Pterygota</taxon>
        <taxon>Neoptera</taxon>
        <taxon>Endopterygota</taxon>
        <taxon>Lepidoptera</taxon>
        <taxon>Glossata</taxon>
        <taxon>Ditrysia</taxon>
        <taxon>Papilionoidea</taxon>
        <taxon>Papilionidae</taxon>
        <taxon>Papilioninae</taxon>
        <taxon>Papilio</taxon>
    </lineage>
</organism>
<sequence>MSGFEHRTSVCNVPDTYTALPRSSRGRLTNQLGLACAMESRVGLDYIVEHAEYAGKLAAALTSPAAPVKKQVFELLSALCVYNADGYARAVDTLDRYKILKGDRYRLNVVVEELKNATTTDYKTALVAFINCLIISAPRLPDRIRVRNEFIGLGLLPTLSNLRSPFTFGNEPCAMNTVLKRQRWRPAWALRARQTWRLVAGKNE</sequence>
<feature type="domain" description="GBD/FH3" evidence="1">
    <location>
        <begin position="1"/>
        <end position="204"/>
    </location>
</feature>
<dbReference type="PROSITE" id="PS51232">
    <property type="entry name" value="GBD_FH3"/>
    <property type="match status" value="1"/>
</dbReference>
<dbReference type="AlphaFoldDB" id="A0A194PWD4"/>
<evidence type="ECO:0000259" key="1">
    <source>
        <dbReference type="PROSITE" id="PS51232"/>
    </source>
</evidence>
<dbReference type="Gene3D" id="1.25.10.10">
    <property type="entry name" value="Leucine-rich Repeat Variant"/>
    <property type="match status" value="1"/>
</dbReference>
<dbReference type="InterPro" id="IPR014768">
    <property type="entry name" value="GBD/FH3_dom"/>
</dbReference>
<dbReference type="EMBL" id="KQ459589">
    <property type="protein sequence ID" value="KPI97637.1"/>
    <property type="molecule type" value="Genomic_DNA"/>
</dbReference>
<dbReference type="STRING" id="66420.A0A194PWD4"/>
<evidence type="ECO:0000313" key="2">
    <source>
        <dbReference type="EMBL" id="KPI97637.1"/>
    </source>
</evidence>